<dbReference type="Proteomes" id="UP000729733">
    <property type="component" value="Unassembled WGS sequence"/>
</dbReference>
<dbReference type="GO" id="GO:0008033">
    <property type="term" value="P:tRNA processing"/>
    <property type="evidence" value="ECO:0007669"/>
    <property type="project" value="UniProtKB-KW"/>
</dbReference>
<dbReference type="Gene3D" id="1.10.3090.10">
    <property type="entry name" value="cca-adding enzyme, domain 2"/>
    <property type="match status" value="1"/>
</dbReference>
<keyword evidence="10 11" id="KW-0694">RNA-binding</keyword>
<proteinExistence type="inferred from homology"/>
<keyword evidence="9" id="KW-0460">Magnesium</keyword>
<dbReference type="PANTHER" id="PTHR47545:SF2">
    <property type="entry name" value="CC-ADDING TRNA NUCLEOTIDYLTRANSFERASE"/>
    <property type="match status" value="1"/>
</dbReference>
<accession>A0A964BMI6</accession>
<comment type="similarity">
    <text evidence="2 11">Belongs to the tRNA nucleotidyltransferase/poly(A) polymerase family.</text>
</comment>
<evidence type="ECO:0000256" key="9">
    <source>
        <dbReference type="ARBA" id="ARBA00022842"/>
    </source>
</evidence>
<dbReference type="Pfam" id="PF01743">
    <property type="entry name" value="PolyA_pol"/>
    <property type="match status" value="1"/>
</dbReference>
<dbReference type="InterPro" id="IPR043519">
    <property type="entry name" value="NT_sf"/>
</dbReference>
<sequence length="406" mass="45665">MSVEQIKLYLSSLDFPWDMNQLPTSAYLVGGSVRDALLQRYKTPLDLDFVLPENTISTAKDIANFYGVGFVILDKEREIARVVFPQGTLDFARQEGDSLVTDLKRRDFTINAIAYNVSSQQLIDPFDGVADLEQRVLRMISPTNLEDDPLRLLRAYRQAAQLDFNIESNTRKAICDRANLLSTIAPERVQAELNYIFTTSQGNKWLAAAQEDGLLQFWLPNIDTDKIKQLDRVENAIEVCSNLGLNQPELSILSKLATLVSTDEVAAEAEVARLKYSRSEIKAVAKTVKHLPCLQIMTNQISLREQYFWFLDVKDIFPILMVRAIATGVSLDLLNPLIERYLNPEDLVAHPQSLVTGNDLIGKLNLKPSPMIGTLLTEIQIAQIESKISTPQEALDFALFLLHINT</sequence>
<organism evidence="15 16">
    <name type="scientific">Waterburya agarophytonicola KI4</name>
    <dbReference type="NCBI Taxonomy" id="2874699"/>
    <lineage>
        <taxon>Bacteria</taxon>
        <taxon>Bacillati</taxon>
        <taxon>Cyanobacteriota</taxon>
        <taxon>Cyanophyceae</taxon>
        <taxon>Pleurocapsales</taxon>
        <taxon>Hyellaceae</taxon>
        <taxon>Waterburya</taxon>
        <taxon>Waterburya agarophytonicola</taxon>
    </lineage>
</organism>
<dbReference type="InterPro" id="IPR032828">
    <property type="entry name" value="PolyA_RNA-bd"/>
</dbReference>
<keyword evidence="16" id="KW-1185">Reference proteome</keyword>
<dbReference type="CDD" id="cd05398">
    <property type="entry name" value="NT_ClassII-CCAase"/>
    <property type="match status" value="1"/>
</dbReference>
<dbReference type="InterPro" id="IPR032810">
    <property type="entry name" value="CCA-adding_enz_C"/>
</dbReference>
<evidence type="ECO:0000256" key="4">
    <source>
        <dbReference type="ARBA" id="ARBA00022679"/>
    </source>
</evidence>
<evidence type="ECO:0000256" key="7">
    <source>
        <dbReference type="ARBA" id="ARBA00022723"/>
    </source>
</evidence>
<evidence type="ECO:0000259" key="14">
    <source>
        <dbReference type="Pfam" id="PF13735"/>
    </source>
</evidence>
<dbReference type="InterPro" id="IPR002646">
    <property type="entry name" value="PolA_pol_head_dom"/>
</dbReference>
<evidence type="ECO:0000313" key="15">
    <source>
        <dbReference type="EMBL" id="MCC0176085.1"/>
    </source>
</evidence>
<evidence type="ECO:0000256" key="3">
    <source>
        <dbReference type="ARBA" id="ARBA00022555"/>
    </source>
</evidence>
<dbReference type="RefSeq" id="WP_229639120.1">
    <property type="nucleotide sequence ID" value="NZ_JADWDC010000006.1"/>
</dbReference>
<name>A0A964BMI6_9CYAN</name>
<dbReference type="GO" id="GO:0046872">
    <property type="term" value="F:metal ion binding"/>
    <property type="evidence" value="ECO:0007669"/>
    <property type="project" value="UniProtKB-KW"/>
</dbReference>
<dbReference type="SUPFAM" id="SSF81891">
    <property type="entry name" value="Poly A polymerase C-terminal region-like"/>
    <property type="match status" value="1"/>
</dbReference>
<dbReference type="Gene3D" id="3.30.460.10">
    <property type="entry name" value="Beta Polymerase, domain 2"/>
    <property type="match status" value="1"/>
</dbReference>
<evidence type="ECO:0000256" key="11">
    <source>
        <dbReference type="RuleBase" id="RU003953"/>
    </source>
</evidence>
<keyword evidence="8" id="KW-0547">Nucleotide-binding</keyword>
<gene>
    <name evidence="15" type="ORF">I4641_03710</name>
</gene>
<evidence type="ECO:0000256" key="1">
    <source>
        <dbReference type="ARBA" id="ARBA00001946"/>
    </source>
</evidence>
<reference evidence="15" key="1">
    <citation type="journal article" date="2021" name="Antonie Van Leeuwenhoek">
        <title>Draft genome and description of Waterburya agarophytonicola gen. nov. sp. nov. (Pleurocapsales, Cyanobacteria): a seaweed symbiont.</title>
        <authorList>
            <person name="Bonthond G."/>
            <person name="Shalygin S."/>
            <person name="Bayer T."/>
            <person name="Weinberger F."/>
        </authorList>
    </citation>
    <scope>NUCLEOTIDE SEQUENCE</scope>
    <source>
        <strain evidence="15">KI4</strain>
    </source>
</reference>
<evidence type="ECO:0000259" key="12">
    <source>
        <dbReference type="Pfam" id="PF01743"/>
    </source>
</evidence>
<dbReference type="Pfam" id="PF13735">
    <property type="entry name" value="tRNA_NucTran2_2"/>
    <property type="match status" value="1"/>
</dbReference>
<feature type="domain" description="tRNA nucleotidyltransferase/poly(A) polymerase RNA and SrmB- binding" evidence="13">
    <location>
        <begin position="163"/>
        <end position="223"/>
    </location>
</feature>
<keyword evidence="4 11" id="KW-0808">Transferase</keyword>
<keyword evidence="6" id="KW-0548">Nucleotidyltransferase</keyword>
<evidence type="ECO:0000259" key="13">
    <source>
        <dbReference type="Pfam" id="PF12627"/>
    </source>
</evidence>
<keyword evidence="5" id="KW-0819">tRNA processing</keyword>
<comment type="cofactor">
    <cofactor evidence="1">
        <name>Mg(2+)</name>
        <dbReference type="ChEBI" id="CHEBI:18420"/>
    </cofactor>
</comment>
<evidence type="ECO:0000256" key="2">
    <source>
        <dbReference type="ARBA" id="ARBA00007265"/>
    </source>
</evidence>
<evidence type="ECO:0000256" key="10">
    <source>
        <dbReference type="ARBA" id="ARBA00022884"/>
    </source>
</evidence>
<dbReference type="SUPFAM" id="SSF81301">
    <property type="entry name" value="Nucleotidyltransferase"/>
    <property type="match status" value="1"/>
</dbReference>
<feature type="domain" description="CCA-adding enzyme C-terminal" evidence="14">
    <location>
        <begin position="252"/>
        <end position="396"/>
    </location>
</feature>
<evidence type="ECO:0000256" key="8">
    <source>
        <dbReference type="ARBA" id="ARBA00022741"/>
    </source>
</evidence>
<keyword evidence="7" id="KW-0479">Metal-binding</keyword>
<dbReference type="GO" id="GO:0016779">
    <property type="term" value="F:nucleotidyltransferase activity"/>
    <property type="evidence" value="ECO:0007669"/>
    <property type="project" value="UniProtKB-KW"/>
</dbReference>
<dbReference type="EMBL" id="JADWDC010000006">
    <property type="protein sequence ID" value="MCC0176085.1"/>
    <property type="molecule type" value="Genomic_DNA"/>
</dbReference>
<evidence type="ECO:0000313" key="16">
    <source>
        <dbReference type="Proteomes" id="UP000729733"/>
    </source>
</evidence>
<dbReference type="AlphaFoldDB" id="A0A964BMI6"/>
<protein>
    <submittedName>
        <fullName evidence="15">CCA tRNA nucleotidyltransferase</fullName>
    </submittedName>
</protein>
<feature type="domain" description="Poly A polymerase head" evidence="12">
    <location>
        <begin position="26"/>
        <end position="138"/>
    </location>
</feature>
<evidence type="ECO:0000256" key="6">
    <source>
        <dbReference type="ARBA" id="ARBA00022695"/>
    </source>
</evidence>
<dbReference type="GO" id="GO:0000166">
    <property type="term" value="F:nucleotide binding"/>
    <property type="evidence" value="ECO:0007669"/>
    <property type="project" value="UniProtKB-KW"/>
</dbReference>
<evidence type="ECO:0000256" key="5">
    <source>
        <dbReference type="ARBA" id="ARBA00022694"/>
    </source>
</evidence>
<dbReference type="PANTHER" id="PTHR47545">
    <property type="entry name" value="MULTIFUNCTIONAL CCA PROTEIN"/>
    <property type="match status" value="1"/>
</dbReference>
<comment type="caution">
    <text evidence="15">The sequence shown here is derived from an EMBL/GenBank/DDBJ whole genome shotgun (WGS) entry which is preliminary data.</text>
</comment>
<dbReference type="Pfam" id="PF12627">
    <property type="entry name" value="PolyA_pol_RNAbd"/>
    <property type="match status" value="1"/>
</dbReference>
<dbReference type="InterPro" id="IPR050124">
    <property type="entry name" value="tRNA_CCA-adding_enzyme"/>
</dbReference>
<keyword evidence="3" id="KW-0820">tRNA-binding</keyword>
<dbReference type="GO" id="GO:0000049">
    <property type="term" value="F:tRNA binding"/>
    <property type="evidence" value="ECO:0007669"/>
    <property type="project" value="UniProtKB-KW"/>
</dbReference>